<dbReference type="AlphaFoldDB" id="A0AAV7NXI4"/>
<evidence type="ECO:0000313" key="1">
    <source>
        <dbReference type="EMBL" id="KAJ1119665.1"/>
    </source>
</evidence>
<comment type="caution">
    <text evidence="1">The sequence shown here is derived from an EMBL/GenBank/DDBJ whole genome shotgun (WGS) entry which is preliminary data.</text>
</comment>
<dbReference type="Proteomes" id="UP001066276">
    <property type="component" value="Chromosome 8"/>
</dbReference>
<dbReference type="EMBL" id="JANPWB010000012">
    <property type="protein sequence ID" value="KAJ1119665.1"/>
    <property type="molecule type" value="Genomic_DNA"/>
</dbReference>
<name>A0AAV7NXI4_PLEWA</name>
<reference evidence="1" key="1">
    <citation type="journal article" date="2022" name="bioRxiv">
        <title>Sequencing and chromosome-scale assembly of the giantPleurodeles waltlgenome.</title>
        <authorList>
            <person name="Brown T."/>
            <person name="Elewa A."/>
            <person name="Iarovenko S."/>
            <person name="Subramanian E."/>
            <person name="Araus A.J."/>
            <person name="Petzold A."/>
            <person name="Susuki M."/>
            <person name="Suzuki K.-i.T."/>
            <person name="Hayashi T."/>
            <person name="Toyoda A."/>
            <person name="Oliveira C."/>
            <person name="Osipova E."/>
            <person name="Leigh N.D."/>
            <person name="Simon A."/>
            <person name="Yun M.H."/>
        </authorList>
    </citation>
    <scope>NUCLEOTIDE SEQUENCE</scope>
    <source>
        <strain evidence="1">20211129_DDA</strain>
        <tissue evidence="1">Liver</tissue>
    </source>
</reference>
<protein>
    <submittedName>
        <fullName evidence="1">Uncharacterized protein</fullName>
    </submittedName>
</protein>
<organism evidence="1 2">
    <name type="scientific">Pleurodeles waltl</name>
    <name type="common">Iberian ribbed newt</name>
    <dbReference type="NCBI Taxonomy" id="8319"/>
    <lineage>
        <taxon>Eukaryota</taxon>
        <taxon>Metazoa</taxon>
        <taxon>Chordata</taxon>
        <taxon>Craniata</taxon>
        <taxon>Vertebrata</taxon>
        <taxon>Euteleostomi</taxon>
        <taxon>Amphibia</taxon>
        <taxon>Batrachia</taxon>
        <taxon>Caudata</taxon>
        <taxon>Salamandroidea</taxon>
        <taxon>Salamandridae</taxon>
        <taxon>Pleurodelinae</taxon>
        <taxon>Pleurodeles</taxon>
    </lineage>
</organism>
<evidence type="ECO:0000313" key="2">
    <source>
        <dbReference type="Proteomes" id="UP001066276"/>
    </source>
</evidence>
<proteinExistence type="predicted"/>
<gene>
    <name evidence="1" type="ORF">NDU88_007850</name>
</gene>
<accession>A0AAV7NXI4</accession>
<keyword evidence="2" id="KW-1185">Reference proteome</keyword>
<sequence length="75" mass="8191">MLQTLCACSTDRCGRFTAFWRHPLGSGRVGKHRRAPQEDASVALALDPRSCSSRPSATSAVFWQHWLACGVCGMP</sequence>